<dbReference type="InterPro" id="IPR023674">
    <property type="entry name" value="Ribosomal_uL1-like"/>
</dbReference>
<dbReference type="SUPFAM" id="SSF56808">
    <property type="entry name" value="Ribosomal protein L1"/>
    <property type="match status" value="1"/>
</dbReference>
<protein>
    <recommendedName>
        <fullName evidence="3">Ribosomal protein L1</fullName>
    </recommendedName>
</protein>
<evidence type="ECO:0008006" key="3">
    <source>
        <dbReference type="Google" id="ProtNLM"/>
    </source>
</evidence>
<organism evidence="2">
    <name type="scientific">Chromera velia CCMP2878</name>
    <dbReference type="NCBI Taxonomy" id="1169474"/>
    <lineage>
        <taxon>Eukaryota</taxon>
        <taxon>Sar</taxon>
        <taxon>Alveolata</taxon>
        <taxon>Colpodellida</taxon>
        <taxon>Chromeraceae</taxon>
        <taxon>Chromera</taxon>
    </lineage>
</organism>
<evidence type="ECO:0000256" key="1">
    <source>
        <dbReference type="SAM" id="MobiDB-lite"/>
    </source>
</evidence>
<sequence length="522" mass="56926">MSRKVKPESEVVVPKVGLDQLKKAFSTLILQLEKMKEKDEEAGKSAELFESTIPWLNIDFTLQVAPKQKRLRPIRVPLPHPIYNKDIEICLITPAPQRKWKDKFLEEPVEGIVKIIDMEKLAKKFKTIKDKRTLCNSFDIFLASNQVWGALPNILGSMFFAKNKFPFPVKLPASDHTTDIKSALEGSFMKIGAGTTVTVKIGKPTMKPSELAENGIAAVKAAFEFFGTDEDFQNVILDISVKGPQTVSLPVWTNPVQLQGGPLLSKEEAAAIRKKNLEALREKDREEKTRKREERKAKEEAMFIYGPEEAEDSEDDDGDDEDELETGKVEKKEGGEEKGIKVKPEPELKGKKQTKKGGVEDTLMEDLHLIDDDDVPLEAEMKGPRKAKEPKAKAPKTKPSSSSSSSSAAASTAVAGKKRGSPQAPAPSQPEVKAKKKKKESSPSAAPAAEPKEKSGKSQAKGEKVDGGEKGKKKAAGRPSRASPSSPSPSSSPNVKKKVVKEKSGGKSLKSGAAASSKTKKK</sequence>
<reference evidence="2" key="1">
    <citation type="submission" date="2014-11" db="EMBL/GenBank/DDBJ databases">
        <authorList>
            <person name="Otto D Thomas"/>
            <person name="Naeem Raeece"/>
        </authorList>
    </citation>
    <scope>NUCLEOTIDE SEQUENCE</scope>
</reference>
<name>A0A0G4FM20_9ALVE</name>
<feature type="compositionally biased region" description="Low complexity" evidence="1">
    <location>
        <begin position="397"/>
        <end position="415"/>
    </location>
</feature>
<dbReference type="VEuPathDB" id="CryptoDB:Cvel_3509"/>
<feature type="region of interest" description="Disordered" evidence="1">
    <location>
        <begin position="283"/>
        <end position="522"/>
    </location>
</feature>
<dbReference type="Pfam" id="PF00687">
    <property type="entry name" value="Ribosomal_L1"/>
    <property type="match status" value="1"/>
</dbReference>
<accession>A0A0G4FM20</accession>
<feature type="compositionally biased region" description="Basic and acidic residues" evidence="1">
    <location>
        <begin position="283"/>
        <end position="301"/>
    </location>
</feature>
<proteinExistence type="predicted"/>
<feature type="compositionally biased region" description="Basic and acidic residues" evidence="1">
    <location>
        <begin position="379"/>
        <end position="392"/>
    </location>
</feature>
<dbReference type="AlphaFoldDB" id="A0A0G4FM20"/>
<feature type="compositionally biased region" description="Low complexity" evidence="1">
    <location>
        <begin position="506"/>
        <end position="522"/>
    </location>
</feature>
<feature type="compositionally biased region" description="Acidic residues" evidence="1">
    <location>
        <begin position="308"/>
        <end position="324"/>
    </location>
</feature>
<dbReference type="InterPro" id="IPR016095">
    <property type="entry name" value="Ribosomal_uL1_3-a/b-sand"/>
</dbReference>
<dbReference type="EMBL" id="CDMZ01000474">
    <property type="protein sequence ID" value="CEM15070.1"/>
    <property type="molecule type" value="Genomic_DNA"/>
</dbReference>
<dbReference type="Gene3D" id="3.40.50.790">
    <property type="match status" value="1"/>
</dbReference>
<dbReference type="CDD" id="cd00403">
    <property type="entry name" value="Ribosomal_L1"/>
    <property type="match status" value="1"/>
</dbReference>
<gene>
    <name evidence="2" type="ORF">Cvel_3509</name>
</gene>
<feature type="compositionally biased region" description="Basic and acidic residues" evidence="1">
    <location>
        <begin position="450"/>
        <end position="470"/>
    </location>
</feature>
<evidence type="ECO:0000313" key="2">
    <source>
        <dbReference type="EMBL" id="CEM15070.1"/>
    </source>
</evidence>
<dbReference type="InterPro" id="IPR028364">
    <property type="entry name" value="Ribosomal_uL1/biogenesis"/>
</dbReference>
<feature type="compositionally biased region" description="Low complexity" evidence="1">
    <location>
        <begin position="477"/>
        <end position="494"/>
    </location>
</feature>
<feature type="compositionally biased region" description="Basic and acidic residues" evidence="1">
    <location>
        <begin position="325"/>
        <end position="350"/>
    </location>
</feature>